<dbReference type="Proteomes" id="UP001500190">
    <property type="component" value="Unassembled WGS sequence"/>
</dbReference>
<dbReference type="InterPro" id="IPR036265">
    <property type="entry name" value="HIT-like_sf"/>
</dbReference>
<name>A0ABN2DD86_9ACTN</name>
<dbReference type="PROSITE" id="PS51084">
    <property type="entry name" value="HIT_2"/>
    <property type="match status" value="1"/>
</dbReference>
<dbReference type="SUPFAM" id="SSF54197">
    <property type="entry name" value="HIT-like"/>
    <property type="match status" value="1"/>
</dbReference>
<evidence type="ECO:0000313" key="4">
    <source>
        <dbReference type="Proteomes" id="UP001500190"/>
    </source>
</evidence>
<proteinExistence type="predicted"/>
<evidence type="ECO:0000259" key="2">
    <source>
        <dbReference type="PROSITE" id="PS51084"/>
    </source>
</evidence>
<reference evidence="3 4" key="1">
    <citation type="journal article" date="2019" name="Int. J. Syst. Evol. Microbiol.">
        <title>The Global Catalogue of Microorganisms (GCM) 10K type strain sequencing project: providing services to taxonomists for standard genome sequencing and annotation.</title>
        <authorList>
            <consortium name="The Broad Institute Genomics Platform"/>
            <consortium name="The Broad Institute Genome Sequencing Center for Infectious Disease"/>
            <person name="Wu L."/>
            <person name="Ma J."/>
        </authorList>
    </citation>
    <scope>NUCLEOTIDE SEQUENCE [LARGE SCALE GENOMIC DNA]</scope>
    <source>
        <strain evidence="3 4">JCM 14304</strain>
    </source>
</reference>
<dbReference type="PROSITE" id="PS00892">
    <property type="entry name" value="HIT_1"/>
    <property type="match status" value="1"/>
</dbReference>
<evidence type="ECO:0000313" key="3">
    <source>
        <dbReference type="EMBL" id="GAA1573500.1"/>
    </source>
</evidence>
<gene>
    <name evidence="3" type="ORF">GCM10009742_15460</name>
</gene>
<dbReference type="Gene3D" id="3.30.428.10">
    <property type="entry name" value="HIT-like"/>
    <property type="match status" value="1"/>
</dbReference>
<keyword evidence="4" id="KW-1185">Reference proteome</keyword>
<organism evidence="3 4">
    <name type="scientific">Kribbella karoonensis</name>
    <dbReference type="NCBI Taxonomy" id="324851"/>
    <lineage>
        <taxon>Bacteria</taxon>
        <taxon>Bacillati</taxon>
        <taxon>Actinomycetota</taxon>
        <taxon>Actinomycetes</taxon>
        <taxon>Propionibacteriales</taxon>
        <taxon>Kribbellaceae</taxon>
        <taxon>Kribbella</taxon>
    </lineage>
</organism>
<dbReference type="PRINTS" id="PR00332">
    <property type="entry name" value="HISTRIAD"/>
</dbReference>
<feature type="short sequence motif" description="Histidine triad motif" evidence="1">
    <location>
        <begin position="97"/>
        <end position="101"/>
    </location>
</feature>
<dbReference type="PANTHER" id="PTHR46648">
    <property type="entry name" value="HIT FAMILY PROTEIN 1"/>
    <property type="match status" value="1"/>
</dbReference>
<evidence type="ECO:0000256" key="1">
    <source>
        <dbReference type="PROSITE-ProRule" id="PRU00464"/>
    </source>
</evidence>
<dbReference type="InterPro" id="IPR019808">
    <property type="entry name" value="Histidine_triad_CS"/>
</dbReference>
<protein>
    <submittedName>
        <fullName evidence="3">HIT family protein</fullName>
    </submittedName>
</protein>
<dbReference type="InterPro" id="IPR001310">
    <property type="entry name" value="Histidine_triad_HIT"/>
</dbReference>
<comment type="caution">
    <text evidence="3">The sequence shown here is derived from an EMBL/GenBank/DDBJ whole genome shotgun (WGS) entry which is preliminary data.</text>
</comment>
<dbReference type="PANTHER" id="PTHR46648:SF1">
    <property type="entry name" value="ADENOSINE 5'-MONOPHOSPHORAMIDASE HNT1"/>
    <property type="match status" value="1"/>
</dbReference>
<dbReference type="EMBL" id="BAAAND010000003">
    <property type="protein sequence ID" value="GAA1573500.1"/>
    <property type="molecule type" value="Genomic_DNA"/>
</dbReference>
<sequence>MHCTFCTILAGKLPSRILYEDEHAAAFLDLNPLRRGHTLVVPRLHINDLTDEQAPTAITAVAKALHATTRLLIEKLPSDGVSLLQANGVAAGQDVFHLHFHLVPRRTRERQLTDHTPDEAARQSLDATYEVLRGTRGYQG</sequence>
<dbReference type="InterPro" id="IPR011146">
    <property type="entry name" value="HIT-like"/>
</dbReference>
<dbReference type="Pfam" id="PF01230">
    <property type="entry name" value="HIT"/>
    <property type="match status" value="1"/>
</dbReference>
<accession>A0ABN2DD86</accession>
<feature type="domain" description="HIT" evidence="2">
    <location>
        <begin position="4"/>
        <end position="112"/>
    </location>
</feature>